<comment type="caution">
    <text evidence="8">The sequence shown here is derived from an EMBL/GenBank/DDBJ whole genome shotgun (WGS) entry which is preliminary data.</text>
</comment>
<dbReference type="Gene3D" id="3.40.1810.10">
    <property type="entry name" value="Transcription factor, MADS-box"/>
    <property type="match status" value="1"/>
</dbReference>
<dbReference type="InterPro" id="IPR033897">
    <property type="entry name" value="SRF-like_MADS-box"/>
</dbReference>
<feature type="compositionally biased region" description="Low complexity" evidence="6">
    <location>
        <begin position="258"/>
        <end position="267"/>
    </location>
</feature>
<protein>
    <submittedName>
        <fullName evidence="8">Serum response factor</fullName>
    </submittedName>
</protein>
<evidence type="ECO:0000256" key="6">
    <source>
        <dbReference type="SAM" id="MobiDB-lite"/>
    </source>
</evidence>
<dbReference type="OrthoDB" id="2284405at2759"/>
<dbReference type="InterPro" id="IPR036879">
    <property type="entry name" value="TF_MADSbox_sf"/>
</dbReference>
<feature type="region of interest" description="Disordered" evidence="6">
    <location>
        <begin position="247"/>
        <end position="267"/>
    </location>
</feature>
<keyword evidence="2" id="KW-0805">Transcription regulation</keyword>
<evidence type="ECO:0000313" key="8">
    <source>
        <dbReference type="EMBL" id="KAJ8044968.1"/>
    </source>
</evidence>
<dbReference type="GO" id="GO:0046983">
    <property type="term" value="F:protein dimerization activity"/>
    <property type="evidence" value="ECO:0007669"/>
    <property type="project" value="InterPro"/>
</dbReference>
<organism evidence="8 9">
    <name type="scientific">Holothuria leucospilota</name>
    <name type="common">Black long sea cucumber</name>
    <name type="synonym">Mertensiothuria leucospilota</name>
    <dbReference type="NCBI Taxonomy" id="206669"/>
    <lineage>
        <taxon>Eukaryota</taxon>
        <taxon>Metazoa</taxon>
        <taxon>Echinodermata</taxon>
        <taxon>Eleutherozoa</taxon>
        <taxon>Echinozoa</taxon>
        <taxon>Holothuroidea</taxon>
        <taxon>Aspidochirotacea</taxon>
        <taxon>Aspidochirotida</taxon>
        <taxon>Holothuriidae</taxon>
        <taxon>Holothuria</taxon>
    </lineage>
</organism>
<keyword evidence="5" id="KW-0539">Nucleus</keyword>
<evidence type="ECO:0000256" key="5">
    <source>
        <dbReference type="ARBA" id="ARBA00023242"/>
    </source>
</evidence>
<dbReference type="CDD" id="cd00266">
    <property type="entry name" value="MADS_SRF_like"/>
    <property type="match status" value="1"/>
</dbReference>
<feature type="compositionally biased region" description="Polar residues" evidence="6">
    <location>
        <begin position="247"/>
        <end position="257"/>
    </location>
</feature>
<reference evidence="8" key="1">
    <citation type="submission" date="2021-10" db="EMBL/GenBank/DDBJ databases">
        <title>Tropical sea cucumber genome reveals ecological adaptation and Cuvierian tubules defense mechanism.</title>
        <authorList>
            <person name="Chen T."/>
        </authorList>
    </citation>
    <scope>NUCLEOTIDE SEQUENCE</scope>
    <source>
        <strain evidence="8">Nanhai2018</strain>
        <tissue evidence="8">Muscle</tissue>
    </source>
</reference>
<evidence type="ECO:0000256" key="4">
    <source>
        <dbReference type="ARBA" id="ARBA00023163"/>
    </source>
</evidence>
<dbReference type="PROSITE" id="PS50066">
    <property type="entry name" value="MADS_BOX_2"/>
    <property type="match status" value="1"/>
</dbReference>
<dbReference type="Pfam" id="PF00319">
    <property type="entry name" value="SRF-TF"/>
    <property type="match status" value="1"/>
</dbReference>
<keyword evidence="4" id="KW-0804">Transcription</keyword>
<evidence type="ECO:0000256" key="3">
    <source>
        <dbReference type="ARBA" id="ARBA00023125"/>
    </source>
</evidence>
<evidence type="ECO:0000256" key="1">
    <source>
        <dbReference type="ARBA" id="ARBA00004123"/>
    </source>
</evidence>
<dbReference type="Proteomes" id="UP001152320">
    <property type="component" value="Chromosome 3"/>
</dbReference>
<dbReference type="GO" id="GO:0000987">
    <property type="term" value="F:cis-regulatory region sequence-specific DNA binding"/>
    <property type="evidence" value="ECO:0007669"/>
    <property type="project" value="InterPro"/>
</dbReference>
<dbReference type="PRINTS" id="PR00404">
    <property type="entry name" value="MADSDOMAIN"/>
</dbReference>
<keyword evidence="3" id="KW-0238">DNA-binding</keyword>
<feature type="region of interest" description="Disordered" evidence="6">
    <location>
        <begin position="178"/>
        <end position="197"/>
    </location>
</feature>
<dbReference type="GO" id="GO:0000981">
    <property type="term" value="F:DNA-binding transcription factor activity, RNA polymerase II-specific"/>
    <property type="evidence" value="ECO:0007669"/>
    <property type="project" value="InterPro"/>
</dbReference>
<dbReference type="InterPro" id="IPR050142">
    <property type="entry name" value="MADS-box/MEF2_TF"/>
</dbReference>
<dbReference type="InterPro" id="IPR002100">
    <property type="entry name" value="TF_MADSbox"/>
</dbReference>
<keyword evidence="9" id="KW-1185">Reference proteome</keyword>
<evidence type="ECO:0000256" key="2">
    <source>
        <dbReference type="ARBA" id="ARBA00023015"/>
    </source>
</evidence>
<dbReference type="AlphaFoldDB" id="A0A9Q1HHD1"/>
<dbReference type="EMBL" id="JAIZAY010000003">
    <property type="protein sequence ID" value="KAJ8044968.1"/>
    <property type="molecule type" value="Genomic_DNA"/>
</dbReference>
<dbReference type="SMART" id="SM00432">
    <property type="entry name" value="MADS"/>
    <property type="match status" value="1"/>
</dbReference>
<proteinExistence type="predicted"/>
<evidence type="ECO:0000259" key="7">
    <source>
        <dbReference type="PROSITE" id="PS50066"/>
    </source>
</evidence>
<dbReference type="SUPFAM" id="SSF55455">
    <property type="entry name" value="SRF-like"/>
    <property type="match status" value="1"/>
</dbReference>
<feature type="domain" description="MADS-box" evidence="7">
    <location>
        <begin position="75"/>
        <end position="135"/>
    </location>
</feature>
<dbReference type="PROSITE" id="PS00350">
    <property type="entry name" value="MADS_BOX_1"/>
    <property type="match status" value="1"/>
</dbReference>
<comment type="subcellular location">
    <subcellularLocation>
        <location evidence="1">Nucleus</location>
    </subcellularLocation>
</comment>
<dbReference type="GO" id="GO:0005634">
    <property type="term" value="C:nucleus"/>
    <property type="evidence" value="ECO:0007669"/>
    <property type="project" value="UniProtKB-SubCell"/>
</dbReference>
<name>A0A9Q1HHD1_HOLLE</name>
<gene>
    <name evidence="8" type="ORF">HOLleu_07875</name>
</gene>
<accession>A0A9Q1HHD1</accession>
<evidence type="ECO:0000313" key="9">
    <source>
        <dbReference type="Proteomes" id="UP001152320"/>
    </source>
</evidence>
<dbReference type="GO" id="GO:0045944">
    <property type="term" value="P:positive regulation of transcription by RNA polymerase II"/>
    <property type="evidence" value="ECO:0007669"/>
    <property type="project" value="InterPro"/>
</dbReference>
<feature type="region of interest" description="Disordered" evidence="6">
    <location>
        <begin position="1"/>
        <end position="77"/>
    </location>
</feature>
<dbReference type="PANTHER" id="PTHR48019">
    <property type="entry name" value="SERUM RESPONSE FACTOR HOMOLOG"/>
    <property type="match status" value="1"/>
</dbReference>
<sequence length="517" mass="54560">MSAANYMMAPVGVENGNGESKLLQGNLSTRTGGGLHSEMQLEKDVANGAEGHSPTGVSPFDHSDGPPAKKQKKTKGRVKIKMEFIDNKLRRYTTFSKRKTGIMKKAYELSTLTGTQVMLLVASETGHVYTFATRKLQPMITSESGKALIQTCLNSPDLPGENQSRRSPDQRMCATGFEETELSYSVSEEDEKDPPRNPMFTVTVPGAGADAPSGSNTSSSGLSLAGTGHTYPMTTYLPTTTVSSGLKHNSSANSSHGTVTVTQSSPTTSFTTLLPHATSLTSGGALPAGLVQVTQAQTPVQLQAIPNTQGTPPALVRLPQQAAAVPGTQRQQLLTTLLPSVSATQQQQLATAQPANAVAMLASTQPQALATSSGSTFTTPIMYQTPQGVVYAAGAGAVNAIPEALLLNYQTAHQSAAQTGSAGQPSQAYPITALSVPLQGVALSQQSVVLTMKFIGIGPPHGESNLPWNYPQSRLCQESKHKPRQGTFYVGGPICWRVANMQTWVQTLSSTQEKDAF</sequence>
<dbReference type="FunFam" id="3.40.1810.10:FF:000002">
    <property type="entry name" value="Serum response factor b"/>
    <property type="match status" value="1"/>
</dbReference>